<evidence type="ECO:0000256" key="2">
    <source>
        <dbReference type="ARBA" id="ARBA00038251"/>
    </source>
</evidence>
<dbReference type="Gene3D" id="1.25.40.10">
    <property type="entry name" value="Tetratricopeptide repeat domain"/>
    <property type="match status" value="2"/>
</dbReference>
<evidence type="ECO:0000256" key="1">
    <source>
        <dbReference type="ARBA" id="ARBA00002550"/>
    </source>
</evidence>
<dbReference type="OrthoDB" id="29013at2759"/>
<dbReference type="PROSITE" id="PS50005">
    <property type="entry name" value="TPR"/>
    <property type="match status" value="1"/>
</dbReference>
<evidence type="ECO:0000313" key="5">
    <source>
        <dbReference type="EMBL" id="KAJ2845017.1"/>
    </source>
</evidence>
<dbReference type="InterPro" id="IPR019734">
    <property type="entry name" value="TPR_rpt"/>
</dbReference>
<evidence type="ECO:0000256" key="3">
    <source>
        <dbReference type="PROSITE-ProRule" id="PRU00339"/>
    </source>
</evidence>
<protein>
    <recommendedName>
        <fullName evidence="7">TPR-like protein</fullName>
    </recommendedName>
</protein>
<dbReference type="PANTHER" id="PTHR23083">
    <property type="entry name" value="TETRATRICOPEPTIDE REPEAT PROTEIN, TPR"/>
    <property type="match status" value="1"/>
</dbReference>
<feature type="region of interest" description="Disordered" evidence="4">
    <location>
        <begin position="532"/>
        <end position="564"/>
    </location>
</feature>
<reference evidence="5" key="1">
    <citation type="submission" date="2022-07" db="EMBL/GenBank/DDBJ databases">
        <title>Phylogenomic reconstructions and comparative analyses of Kickxellomycotina fungi.</title>
        <authorList>
            <person name="Reynolds N.K."/>
            <person name="Stajich J.E."/>
            <person name="Barry K."/>
            <person name="Grigoriev I.V."/>
            <person name="Crous P."/>
            <person name="Smith M.E."/>
        </authorList>
    </citation>
    <scope>NUCLEOTIDE SEQUENCE</scope>
    <source>
        <strain evidence="5">NRRL 1566</strain>
    </source>
</reference>
<organism evidence="5 6">
    <name type="scientific">Coemansia brasiliensis</name>
    <dbReference type="NCBI Taxonomy" id="2650707"/>
    <lineage>
        <taxon>Eukaryota</taxon>
        <taxon>Fungi</taxon>
        <taxon>Fungi incertae sedis</taxon>
        <taxon>Zoopagomycota</taxon>
        <taxon>Kickxellomycotina</taxon>
        <taxon>Kickxellomycetes</taxon>
        <taxon>Kickxellales</taxon>
        <taxon>Kickxellaceae</taxon>
        <taxon>Coemansia</taxon>
    </lineage>
</organism>
<accession>A0A9W8IB64</accession>
<proteinExistence type="inferred from homology"/>
<gene>
    <name evidence="5" type="ORF">IWW36_004957</name>
</gene>
<name>A0A9W8IB64_9FUNG</name>
<sequence length="755" mass="83453">ALYRRATTSLTLNDKATNIRKLGSYISTMDSVTPPAFRAFRRLRANRLHMQLIRQNLDGEAAPSAEMKRTVMLGHRRQLRLLKATYAFPRADEVHEEVLFEVDSVARDWGLVQAFARADCLQLLEILYEFVCLTFNSPRVLRHLIHALIRFGDYHEAALALGTYRELVERQLEGVKKAVDAAVREGTEGANVFAGDIESISHVLRTAAVGARLLLVHLENVHECLALVHFADNLISDIEKRDPECLVIPAVSQAVRAQIALWKGAAHSHLAQKSRDPGNRADHHSAALQHLREATMLSPRLYDAHYYLALEHALGALDISAATTAAKQAAALDSQRLEAWHLLALLSTARKDYDKALQICEVAMRQSDWWDVYNEIKDIADSQRPQITARMGSVETGIDFFKLAMTHTAIEGRRRGFDASIEAQPRLFALYGFVYGPVVAATDDSDDVSTALETSSSIDMLATDELHAATRRGPPSQASGRRSLARSLARSVFSRHARHVSHDERPPLPFTPLHGNLPLDAAPAAPIVAVDTASTASSSHAMQEHPKRQRSMPHLRSSTQDELPSEAYFGGSDRLVGRASIHGTSSAYYTPVATRQRYQRAQAKHALCSLWLSTAAAFVALQRLDEATHAVTEALAVSPQSPAALTLRGQLELARGQQQAALSDFHEAIALEANNVRASVALAQIEHKLGHRDEALALLKTVSRAQGWSDPEAWLWLGRLERELALEHAEPARAQMLRRALEFIAYALDLECSQP</sequence>
<dbReference type="Proteomes" id="UP001139887">
    <property type="component" value="Unassembled WGS sequence"/>
</dbReference>
<dbReference type="SMART" id="SM00028">
    <property type="entry name" value="TPR"/>
    <property type="match status" value="3"/>
</dbReference>
<dbReference type="SUPFAM" id="SSF48452">
    <property type="entry name" value="TPR-like"/>
    <property type="match status" value="2"/>
</dbReference>
<comment type="caution">
    <text evidence="5">The sequence shown here is derived from an EMBL/GenBank/DDBJ whole genome shotgun (WGS) entry which is preliminary data.</text>
</comment>
<dbReference type="Pfam" id="PF14559">
    <property type="entry name" value="TPR_19"/>
    <property type="match status" value="1"/>
</dbReference>
<evidence type="ECO:0008006" key="7">
    <source>
        <dbReference type="Google" id="ProtNLM"/>
    </source>
</evidence>
<comment type="function">
    <text evidence="1">Involved in endocytosis.</text>
</comment>
<evidence type="ECO:0000256" key="4">
    <source>
        <dbReference type="SAM" id="MobiDB-lite"/>
    </source>
</evidence>
<dbReference type="AlphaFoldDB" id="A0A9W8IB64"/>
<dbReference type="EMBL" id="JANBUW010000917">
    <property type="protein sequence ID" value="KAJ2845017.1"/>
    <property type="molecule type" value="Genomic_DNA"/>
</dbReference>
<evidence type="ECO:0000313" key="6">
    <source>
        <dbReference type="Proteomes" id="UP001139887"/>
    </source>
</evidence>
<keyword evidence="3" id="KW-0802">TPR repeat</keyword>
<comment type="similarity">
    <text evidence="2">Belongs to the YPP1 family.</text>
</comment>
<dbReference type="InterPro" id="IPR051722">
    <property type="entry name" value="Endocytosis_PI4K-reg_protein"/>
</dbReference>
<dbReference type="PANTHER" id="PTHR23083:SF464">
    <property type="entry name" value="TETRATRICOPEPTIDE REPEAT DOMAIN 7, ISOFORM A"/>
    <property type="match status" value="1"/>
</dbReference>
<feature type="non-terminal residue" evidence="5">
    <location>
        <position position="755"/>
    </location>
</feature>
<dbReference type="InterPro" id="IPR011990">
    <property type="entry name" value="TPR-like_helical_dom_sf"/>
</dbReference>
<feature type="repeat" description="TPR" evidence="3">
    <location>
        <begin position="642"/>
        <end position="675"/>
    </location>
</feature>
<keyword evidence="6" id="KW-1185">Reference proteome</keyword>
<feature type="non-terminal residue" evidence="5">
    <location>
        <position position="1"/>
    </location>
</feature>